<evidence type="ECO:0000256" key="3">
    <source>
        <dbReference type="ARBA" id="ARBA00012438"/>
    </source>
</evidence>
<dbReference type="SMART" id="SM00304">
    <property type="entry name" value="HAMP"/>
    <property type="match status" value="1"/>
</dbReference>
<keyword evidence="4" id="KW-0597">Phosphoprotein</keyword>
<dbReference type="Pfam" id="PF00672">
    <property type="entry name" value="HAMP"/>
    <property type="match status" value="1"/>
</dbReference>
<evidence type="ECO:0000259" key="9">
    <source>
        <dbReference type="PROSITE" id="PS50109"/>
    </source>
</evidence>
<gene>
    <name evidence="11" type="ORF">IFO67_07135</name>
</gene>
<dbReference type="InterPro" id="IPR050482">
    <property type="entry name" value="Sensor_HK_TwoCompSys"/>
</dbReference>
<name>A0ABR9BBP6_9RHOO</name>
<dbReference type="PROSITE" id="PS50885">
    <property type="entry name" value="HAMP"/>
    <property type="match status" value="1"/>
</dbReference>
<evidence type="ECO:0000313" key="11">
    <source>
        <dbReference type="EMBL" id="MBD8502656.1"/>
    </source>
</evidence>
<keyword evidence="8" id="KW-0175">Coiled coil</keyword>
<feature type="coiled-coil region" evidence="8">
    <location>
        <begin position="212"/>
        <end position="260"/>
    </location>
</feature>
<dbReference type="SUPFAM" id="SSF55874">
    <property type="entry name" value="ATPase domain of HSP90 chaperone/DNA topoisomerase II/histidine kinase"/>
    <property type="match status" value="1"/>
</dbReference>
<keyword evidence="12" id="KW-1185">Reference proteome</keyword>
<dbReference type="SMART" id="SM00387">
    <property type="entry name" value="HATPase_c"/>
    <property type="match status" value="1"/>
</dbReference>
<feature type="domain" description="HAMP" evidence="10">
    <location>
        <begin position="172"/>
        <end position="224"/>
    </location>
</feature>
<comment type="subcellular location">
    <subcellularLocation>
        <location evidence="2">Membrane</location>
    </subcellularLocation>
</comment>
<keyword evidence="5" id="KW-0808">Transferase</keyword>
<comment type="caution">
    <text evidence="11">The sequence shown here is derived from an EMBL/GenBank/DDBJ whole genome shotgun (WGS) entry which is preliminary data.</text>
</comment>
<evidence type="ECO:0000256" key="1">
    <source>
        <dbReference type="ARBA" id="ARBA00000085"/>
    </source>
</evidence>
<evidence type="ECO:0000256" key="8">
    <source>
        <dbReference type="SAM" id="Coils"/>
    </source>
</evidence>
<evidence type="ECO:0000256" key="4">
    <source>
        <dbReference type="ARBA" id="ARBA00022553"/>
    </source>
</evidence>
<dbReference type="PANTHER" id="PTHR24421:SF58">
    <property type="entry name" value="SIGNAL TRANSDUCTION HISTIDINE-PROTEIN KINASE_PHOSPHATASE UHPB"/>
    <property type="match status" value="1"/>
</dbReference>
<dbReference type="Pfam" id="PF02518">
    <property type="entry name" value="HATPase_c"/>
    <property type="match status" value="1"/>
</dbReference>
<keyword evidence="6" id="KW-0418">Kinase</keyword>
<evidence type="ECO:0000259" key="10">
    <source>
        <dbReference type="PROSITE" id="PS50885"/>
    </source>
</evidence>
<accession>A0ABR9BBP6</accession>
<dbReference type="RefSeq" id="WP_187717422.1">
    <property type="nucleotide sequence ID" value="NZ_JACTAH010000001.1"/>
</dbReference>
<dbReference type="Gene3D" id="1.20.5.1930">
    <property type="match status" value="1"/>
</dbReference>
<dbReference type="InterPro" id="IPR011712">
    <property type="entry name" value="Sig_transdc_His_kin_sub3_dim/P"/>
</dbReference>
<sequence>MPAKRTPRLRDRICLLVTAVAALLLLLSSLGWARATREAIHEEVEAATRVAEQWLTVLAAEGEADPDGLAARLVAVGRLRANTLDVLDADGTLLYRSPEPTYKAGRHAPAWFATLLAPEFGERRLQAGARTLVLRPDTSRSVLDAWDELMLIAGWAFGLLLLLWLGAGRAIERMLAPLAALEEALARGADGAFDTRLPRHGVAELDRLAASYNRLATQLDRSLLRNARLEEDQAFAHALNARLEEERRQLARELHDELGQSVTAVRAIAGAIVQRSAGQPGLHGNAQAILAMTGQLQDGVRAILQRLRRPDAQPVGRLGEALADYCAHWAGLYPAITVSPQIDVVDRVLREDYCLTVLRLLQESLTNVARHAEADQVDVALSTDVDGLRLSVRDNGRGFDPALRTDRFGLAGMRERVAQWHGELAIETLPAGGTLVQVRLPWPQLADATAARTETSAHP</sequence>
<evidence type="ECO:0000256" key="5">
    <source>
        <dbReference type="ARBA" id="ARBA00022679"/>
    </source>
</evidence>
<proteinExistence type="predicted"/>
<dbReference type="CDD" id="cd06225">
    <property type="entry name" value="HAMP"/>
    <property type="match status" value="1"/>
</dbReference>
<evidence type="ECO:0000256" key="6">
    <source>
        <dbReference type="ARBA" id="ARBA00022777"/>
    </source>
</evidence>
<dbReference type="EMBL" id="JACYTO010000001">
    <property type="protein sequence ID" value="MBD8502656.1"/>
    <property type="molecule type" value="Genomic_DNA"/>
</dbReference>
<comment type="catalytic activity">
    <reaction evidence="1">
        <text>ATP + protein L-histidine = ADP + protein N-phospho-L-histidine.</text>
        <dbReference type="EC" id="2.7.13.3"/>
    </reaction>
</comment>
<feature type="domain" description="Histidine kinase" evidence="9">
    <location>
        <begin position="357"/>
        <end position="444"/>
    </location>
</feature>
<evidence type="ECO:0000256" key="2">
    <source>
        <dbReference type="ARBA" id="ARBA00004370"/>
    </source>
</evidence>
<dbReference type="InterPro" id="IPR005467">
    <property type="entry name" value="His_kinase_dom"/>
</dbReference>
<dbReference type="CDD" id="cd16917">
    <property type="entry name" value="HATPase_UhpB-NarQ-NarX-like"/>
    <property type="match status" value="1"/>
</dbReference>
<organism evidence="11 12">
    <name type="scientific">Thauera sedimentorum</name>
    <dbReference type="NCBI Taxonomy" id="2767595"/>
    <lineage>
        <taxon>Bacteria</taxon>
        <taxon>Pseudomonadati</taxon>
        <taxon>Pseudomonadota</taxon>
        <taxon>Betaproteobacteria</taxon>
        <taxon>Rhodocyclales</taxon>
        <taxon>Zoogloeaceae</taxon>
        <taxon>Thauera</taxon>
    </lineage>
</organism>
<dbReference type="PROSITE" id="PS50109">
    <property type="entry name" value="HIS_KIN"/>
    <property type="match status" value="1"/>
</dbReference>
<dbReference type="EC" id="2.7.13.3" evidence="3"/>
<dbReference type="InterPro" id="IPR003660">
    <property type="entry name" value="HAMP_dom"/>
</dbReference>
<reference evidence="12" key="1">
    <citation type="submission" date="2023-07" db="EMBL/GenBank/DDBJ databases">
        <title>Thauera sp. CAU 1555 isolated from sand of Yaerae Beach.</title>
        <authorList>
            <person name="Kim W."/>
        </authorList>
    </citation>
    <scope>NUCLEOTIDE SEQUENCE [LARGE SCALE GENOMIC DNA]</scope>
    <source>
        <strain evidence="12">CAU 1555</strain>
    </source>
</reference>
<dbReference type="Gene3D" id="6.10.340.10">
    <property type="match status" value="1"/>
</dbReference>
<keyword evidence="7" id="KW-0902">Two-component regulatory system</keyword>
<protein>
    <recommendedName>
        <fullName evidence="3">histidine kinase</fullName>
        <ecNumber evidence="3">2.7.13.3</ecNumber>
    </recommendedName>
</protein>
<dbReference type="InterPro" id="IPR036890">
    <property type="entry name" value="HATPase_C_sf"/>
</dbReference>
<evidence type="ECO:0000313" key="12">
    <source>
        <dbReference type="Proteomes" id="UP000603602"/>
    </source>
</evidence>
<dbReference type="Gene3D" id="3.30.565.10">
    <property type="entry name" value="Histidine kinase-like ATPase, C-terminal domain"/>
    <property type="match status" value="1"/>
</dbReference>
<dbReference type="InterPro" id="IPR003594">
    <property type="entry name" value="HATPase_dom"/>
</dbReference>
<evidence type="ECO:0000256" key="7">
    <source>
        <dbReference type="ARBA" id="ARBA00023012"/>
    </source>
</evidence>
<dbReference type="Proteomes" id="UP000603602">
    <property type="component" value="Unassembled WGS sequence"/>
</dbReference>
<dbReference type="PANTHER" id="PTHR24421">
    <property type="entry name" value="NITRATE/NITRITE SENSOR PROTEIN NARX-RELATED"/>
    <property type="match status" value="1"/>
</dbReference>
<dbReference type="Pfam" id="PF07730">
    <property type="entry name" value="HisKA_3"/>
    <property type="match status" value="1"/>
</dbReference>